<comment type="caution">
    <text evidence="3">The sequence shown here is derived from an EMBL/GenBank/DDBJ whole genome shotgun (WGS) entry which is preliminary data.</text>
</comment>
<evidence type="ECO:0000313" key="3">
    <source>
        <dbReference type="EMBL" id="PSU23317.1"/>
    </source>
</evidence>
<dbReference type="Proteomes" id="UP000240254">
    <property type="component" value="Unassembled WGS sequence"/>
</dbReference>
<dbReference type="InterPro" id="IPR036869">
    <property type="entry name" value="J_dom_sf"/>
</dbReference>
<evidence type="ECO:0000256" key="1">
    <source>
        <dbReference type="ARBA" id="ARBA00023186"/>
    </source>
</evidence>
<dbReference type="SUPFAM" id="SSF46565">
    <property type="entry name" value="Chaperone J-domain"/>
    <property type="match status" value="1"/>
</dbReference>
<proteinExistence type="predicted"/>
<dbReference type="EMBL" id="PYMK01000033">
    <property type="protein sequence ID" value="PSU23317.1"/>
    <property type="molecule type" value="Genomic_DNA"/>
</dbReference>
<gene>
    <name evidence="3" type="ORF">CTM88_19910</name>
</gene>
<dbReference type="CDD" id="cd06257">
    <property type="entry name" value="DnaJ"/>
    <property type="match status" value="1"/>
</dbReference>
<sequence>MTTMTISTITNSHDPKNKKSLSHLWQEIEKKQQRNARYQAKLDDFYVYFKKRAEEDEQSVCFATETWITHLLSFIPRKTIKGAQRESLYVWIEEEISILESNPFNPVDSQPLRKAFMEATLAFDPDQFHADEEMHQEALQSIREELQNLVGDHIDISDEQVLAILNDPDYLDAWLAQTIAASDVDDENDDEYTTFNDDKHDNTDDGIFPPQSDIASTLYSDKQLTKLYRQLAKQLHPDRELDGEKKSEKIILMQQLSQAKKNKDPIALLLMAQQYLPDHEIALNDKMLKQLSITLKEKITTLNAEYNDLQCGVTFKSLLWQKFGKGNKQSREKELSQYCDALQRDAETLCQQCHSIRTVKQLQHHLRSRIENDDMMPFFIDMDPDMLFR</sequence>
<reference evidence="3 4" key="1">
    <citation type="submission" date="2018-03" db="EMBL/GenBank/DDBJ databases">
        <title>Whole genome sequencing of Histamine producing bacteria.</title>
        <authorList>
            <person name="Butler K."/>
        </authorList>
    </citation>
    <scope>NUCLEOTIDE SEQUENCE [LARGE SCALE GENOMIC DNA]</scope>
    <source>
        <strain evidence="3 4">BS2</strain>
    </source>
</reference>
<evidence type="ECO:0000256" key="2">
    <source>
        <dbReference type="SAM" id="MobiDB-lite"/>
    </source>
</evidence>
<evidence type="ECO:0008006" key="5">
    <source>
        <dbReference type="Google" id="ProtNLM"/>
    </source>
</evidence>
<dbReference type="InterPro" id="IPR001623">
    <property type="entry name" value="DnaJ_domain"/>
</dbReference>
<evidence type="ECO:0000313" key="4">
    <source>
        <dbReference type="Proteomes" id="UP000240254"/>
    </source>
</evidence>
<name>A0A2T3IET5_9GAMM</name>
<accession>A0A2T3IET5</accession>
<dbReference type="OrthoDB" id="6113916at2"/>
<keyword evidence="1" id="KW-0143">Chaperone</keyword>
<organism evidence="3 4">
    <name type="scientific">Photobacterium aquimaris</name>
    <dbReference type="NCBI Taxonomy" id="512643"/>
    <lineage>
        <taxon>Bacteria</taxon>
        <taxon>Pseudomonadati</taxon>
        <taxon>Pseudomonadota</taxon>
        <taxon>Gammaproteobacteria</taxon>
        <taxon>Vibrionales</taxon>
        <taxon>Vibrionaceae</taxon>
        <taxon>Photobacterium</taxon>
    </lineage>
</organism>
<protein>
    <recommendedName>
        <fullName evidence="5">J domain-containing protein</fullName>
    </recommendedName>
</protein>
<dbReference type="AlphaFoldDB" id="A0A2T3IET5"/>
<feature type="region of interest" description="Disordered" evidence="2">
    <location>
        <begin position="185"/>
        <end position="212"/>
    </location>
</feature>
<dbReference type="RefSeq" id="WP_107204633.1">
    <property type="nucleotide sequence ID" value="NZ_LZEZ01000032.1"/>
</dbReference>